<evidence type="ECO:0000256" key="1">
    <source>
        <dbReference type="SAM" id="MobiDB-lite"/>
    </source>
</evidence>
<feature type="region of interest" description="Disordered" evidence="1">
    <location>
        <begin position="44"/>
        <end position="96"/>
    </location>
</feature>
<sequence>MSRLRAQGPWYDYCHTMDIMAVRRSGDERARHVMSCHASLFPPSIPIPPIPPQYQNRESPPPPPSAILPPTLQAPAPNLPSIRVPSPHSPRRSVQHANALPSECVSLVQMSCVKKISKTKRKTKQRLKFVLVLDNDF</sequence>
<accession>A0A367L0Y8</accession>
<dbReference type="EMBL" id="LKCN02000021">
    <property type="protein sequence ID" value="RCI08100.1"/>
    <property type="molecule type" value="Genomic_DNA"/>
</dbReference>
<evidence type="ECO:0000313" key="2">
    <source>
        <dbReference type="EMBL" id="RCI08100.1"/>
    </source>
</evidence>
<name>A0A367L0Y8_9HYPO</name>
<feature type="non-terminal residue" evidence="2">
    <location>
        <position position="137"/>
    </location>
</feature>
<comment type="caution">
    <text evidence="2">The sequence shown here is derived from an EMBL/GenBank/DDBJ whole genome shotgun (WGS) entry which is preliminary data.</text>
</comment>
<dbReference type="AlphaFoldDB" id="A0A367L0Y8"/>
<reference evidence="2 3" key="1">
    <citation type="journal article" date="2015" name="BMC Genomics">
        <title>Insights from the genome of Ophiocordyceps polyrhachis-furcata to pathogenicity and host specificity in insect fungi.</title>
        <authorList>
            <person name="Wichadakul D."/>
            <person name="Kobmoo N."/>
            <person name="Ingsriswang S."/>
            <person name="Tangphatsornruang S."/>
            <person name="Chantasingh D."/>
            <person name="Luangsa-ard J.J."/>
            <person name="Eurwilaichitr L."/>
        </authorList>
    </citation>
    <scope>NUCLEOTIDE SEQUENCE [LARGE SCALE GENOMIC DNA]</scope>
    <source>
        <strain evidence="2 3">BCC 54312</strain>
    </source>
</reference>
<keyword evidence="3" id="KW-1185">Reference proteome</keyword>
<proteinExistence type="predicted"/>
<gene>
    <name evidence="2" type="ORF">L249_6256</name>
</gene>
<protein>
    <submittedName>
        <fullName evidence="2">Uncharacterized protein</fullName>
    </submittedName>
</protein>
<dbReference type="Proteomes" id="UP000253664">
    <property type="component" value="Unassembled WGS sequence"/>
</dbReference>
<organism evidence="2 3">
    <name type="scientific">Ophiocordyceps polyrhachis-furcata BCC 54312</name>
    <dbReference type="NCBI Taxonomy" id="1330021"/>
    <lineage>
        <taxon>Eukaryota</taxon>
        <taxon>Fungi</taxon>
        <taxon>Dikarya</taxon>
        <taxon>Ascomycota</taxon>
        <taxon>Pezizomycotina</taxon>
        <taxon>Sordariomycetes</taxon>
        <taxon>Hypocreomycetidae</taxon>
        <taxon>Hypocreales</taxon>
        <taxon>Ophiocordycipitaceae</taxon>
        <taxon>Ophiocordyceps</taxon>
    </lineage>
</organism>
<evidence type="ECO:0000313" key="3">
    <source>
        <dbReference type="Proteomes" id="UP000253664"/>
    </source>
</evidence>